<feature type="region of interest" description="Disordered" evidence="1">
    <location>
        <begin position="78"/>
        <end position="107"/>
    </location>
</feature>
<gene>
    <name evidence="5" type="primary">PLESTB004432</name>
    <name evidence="3" type="synonym">PLESTB004302</name>
    <name evidence="4" type="synonym">PLESTB004303</name>
    <name evidence="3" type="ORF">PLESTB_000055800</name>
    <name evidence="4" type="ORF">PLESTB_000055900</name>
    <name evidence="5" type="ORF">PLESTB_000711800</name>
</gene>
<name>A0A9W6BJ79_9CHLO</name>
<dbReference type="GO" id="GO:0003676">
    <property type="term" value="F:nucleic acid binding"/>
    <property type="evidence" value="ECO:0007669"/>
    <property type="project" value="InterPro"/>
</dbReference>
<dbReference type="PANTHER" id="PTHR33050:SF7">
    <property type="entry name" value="RIBONUCLEASE H"/>
    <property type="match status" value="1"/>
</dbReference>
<evidence type="ECO:0000313" key="4">
    <source>
        <dbReference type="EMBL" id="GLC48070.1"/>
    </source>
</evidence>
<dbReference type="EMBL" id="BRXU01000007">
    <property type="protein sequence ID" value="GLC53134.1"/>
    <property type="molecule type" value="Genomic_DNA"/>
</dbReference>
<evidence type="ECO:0000313" key="6">
    <source>
        <dbReference type="Proteomes" id="UP001165080"/>
    </source>
</evidence>
<evidence type="ECO:0000313" key="3">
    <source>
        <dbReference type="EMBL" id="GLC48069.1"/>
    </source>
</evidence>
<feature type="compositionally biased region" description="Polar residues" evidence="1">
    <location>
        <begin position="19"/>
        <end position="31"/>
    </location>
</feature>
<dbReference type="Gene3D" id="3.10.10.10">
    <property type="entry name" value="HIV Type 1 Reverse Transcriptase, subunit A, domain 1"/>
    <property type="match status" value="1"/>
</dbReference>
<reference evidence="5 6" key="2">
    <citation type="journal article" date="2023" name="Commun. Biol.">
        <title>Reorganization of the ancestral sex-determining regions during the evolution of trioecy in Pleodorina starrii.</title>
        <authorList>
            <person name="Takahashi K."/>
            <person name="Suzuki S."/>
            <person name="Kawai-Toyooka H."/>
            <person name="Yamamoto K."/>
            <person name="Hamaji T."/>
            <person name="Ootsuki R."/>
            <person name="Yamaguchi H."/>
            <person name="Kawachi M."/>
            <person name="Higashiyama T."/>
            <person name="Nozaki H."/>
        </authorList>
    </citation>
    <scope>NUCLEOTIDE SEQUENCE [LARGE SCALE GENOMIC DNA]</scope>
    <source>
        <strain evidence="5 6">NIES-4479</strain>
    </source>
</reference>
<protein>
    <recommendedName>
        <fullName evidence="2">Reverse transcriptase domain-containing protein</fullName>
    </recommendedName>
</protein>
<feature type="domain" description="Reverse transcriptase" evidence="2">
    <location>
        <begin position="215"/>
        <end position="398"/>
    </location>
</feature>
<dbReference type="InterPro" id="IPR043502">
    <property type="entry name" value="DNA/RNA_pol_sf"/>
</dbReference>
<dbReference type="Gene3D" id="3.30.70.270">
    <property type="match status" value="1"/>
</dbReference>
<dbReference type="AlphaFoldDB" id="A0A9W6BJ79"/>
<dbReference type="Proteomes" id="UP001165080">
    <property type="component" value="Unassembled WGS sequence"/>
</dbReference>
<evidence type="ECO:0000256" key="1">
    <source>
        <dbReference type="SAM" id="MobiDB-lite"/>
    </source>
</evidence>
<dbReference type="InterPro" id="IPR043128">
    <property type="entry name" value="Rev_trsase/Diguanyl_cyclase"/>
</dbReference>
<proteinExistence type="predicted"/>
<dbReference type="EMBL" id="BRXU01000001">
    <property type="protein sequence ID" value="GLC48070.1"/>
    <property type="molecule type" value="Genomic_DNA"/>
</dbReference>
<dbReference type="Gene3D" id="3.30.420.10">
    <property type="entry name" value="Ribonuclease H-like superfamily/Ribonuclease H"/>
    <property type="match status" value="1"/>
</dbReference>
<dbReference type="CDD" id="cd03714">
    <property type="entry name" value="RT_DIRS1"/>
    <property type="match status" value="1"/>
</dbReference>
<dbReference type="InterPro" id="IPR000477">
    <property type="entry name" value="RT_dom"/>
</dbReference>
<feature type="compositionally biased region" description="Pro residues" evidence="1">
    <location>
        <begin position="87"/>
        <end position="97"/>
    </location>
</feature>
<comment type="caution">
    <text evidence="5">The sequence shown here is derived from an EMBL/GenBank/DDBJ whole genome shotgun (WGS) entry which is preliminary data.</text>
</comment>
<dbReference type="PANTHER" id="PTHR33050">
    <property type="entry name" value="REVERSE TRANSCRIPTASE DOMAIN-CONTAINING PROTEIN"/>
    <property type="match status" value="1"/>
</dbReference>
<dbReference type="InterPro" id="IPR052055">
    <property type="entry name" value="Hepadnavirus_pol/RT"/>
</dbReference>
<keyword evidence="6" id="KW-1185">Reference proteome</keyword>
<dbReference type="InterPro" id="IPR036397">
    <property type="entry name" value="RNaseH_sf"/>
</dbReference>
<sequence length="805" mass="89071">MKKISLPGPFFLTPAGATSAPNGASQGNTLRPAQKKKPYEQTVPSVASRVAKNTEAFIFPSNVPEQENSTERFALNDQGTAVFGGDPPKPPPPPPPGGAQVTKGTSQIEPRMAQKADVIFSEGVDDLPGESWEFEADAGSQSTAKPTEMRGRLKKNAAFWQSFCRSRLVLRWILYGFPLLFVGGIIPAACWLKNHSSANQHHAFVTNAVAELVATGTVMPVSEKPHCVLPLGVVPKPGSDKLRLILDARYVNEHVVTPGFKYETVGKLSSVLHPNDYLFTVDLKSGYHHVDIDSNYWTYLGFQWGNQFYVFTELPFGLAPACWVFTKVTRELLGFWRSMGHRVSGYIDDSIHADGDQAVLVEKRERVLGDFERAGFVVNMGKCNLGPSQCVKYLGTMVNTVDGTLTVPQAKRERLLTEVAAVLQCHGNCQIRAVSSLTGQIMSMSFSFGELSVLMTRQLVIWQNAQLAAHGFNYNARGALTAAAMGELEFWKQSFLVFDGRRPLWQPSYFHTVKMFTDAGGPGTWSFGGWGGWTSYEGKRIEASGRWDIGDEGDSVPLLELKAMFNVLKSVNREGLLMGQRVLVHTDSSVADAVVRKGGSTVAALQGACYDILWYCIEHKINLVTTWIPREWNKLADALSKGEEFCDWMLNRQVFADLARTWGPFAVDLFASATNHQIPSYFSWFATPTCAGVNAFAHEWPRTSWCNPPFAVMGRVLAHAKACRTRVALVAPFWPGAPWWHMLVENDYAFKPFVWACARLPRIPNLFYTGPPGSARKAFVPGWETVALLLDFAQDCSHVVEVPQL</sequence>
<evidence type="ECO:0000313" key="5">
    <source>
        <dbReference type="EMBL" id="GLC53134.1"/>
    </source>
</evidence>
<dbReference type="Pfam" id="PF00078">
    <property type="entry name" value="RVT_1"/>
    <property type="match status" value="1"/>
</dbReference>
<accession>A0A9W6BJ79</accession>
<reference evidence="5" key="1">
    <citation type="submission" date="2022-08" db="EMBL/GenBank/DDBJ databases">
        <authorList>
            <person name="Takahashi K."/>
            <person name="Suzuki S."/>
            <person name="Kawachi M."/>
            <person name="Higashiyama T."/>
            <person name="Nozaki H."/>
        </authorList>
    </citation>
    <scope>NUCLEOTIDE SEQUENCE</scope>
    <source>
        <strain evidence="5">NIES-4479</strain>
    </source>
</reference>
<feature type="region of interest" description="Disordered" evidence="1">
    <location>
        <begin position="1"/>
        <end position="43"/>
    </location>
</feature>
<dbReference type="EMBL" id="BRXU01000001">
    <property type="protein sequence ID" value="GLC48069.1"/>
    <property type="molecule type" value="Genomic_DNA"/>
</dbReference>
<evidence type="ECO:0000259" key="2">
    <source>
        <dbReference type="PROSITE" id="PS50878"/>
    </source>
</evidence>
<dbReference type="PROSITE" id="PS50878">
    <property type="entry name" value="RT_POL"/>
    <property type="match status" value="1"/>
</dbReference>
<dbReference type="SUPFAM" id="SSF56672">
    <property type="entry name" value="DNA/RNA polymerases"/>
    <property type="match status" value="1"/>
</dbReference>
<organism evidence="5 6">
    <name type="scientific">Pleodorina starrii</name>
    <dbReference type="NCBI Taxonomy" id="330485"/>
    <lineage>
        <taxon>Eukaryota</taxon>
        <taxon>Viridiplantae</taxon>
        <taxon>Chlorophyta</taxon>
        <taxon>core chlorophytes</taxon>
        <taxon>Chlorophyceae</taxon>
        <taxon>CS clade</taxon>
        <taxon>Chlamydomonadales</taxon>
        <taxon>Volvocaceae</taxon>
        <taxon>Pleodorina</taxon>
    </lineage>
</organism>